<evidence type="ECO:0008006" key="4">
    <source>
        <dbReference type="Google" id="ProtNLM"/>
    </source>
</evidence>
<dbReference type="EMBL" id="BAAAJX010000012">
    <property type="protein sequence ID" value="GAA1494036.1"/>
    <property type="molecule type" value="Genomic_DNA"/>
</dbReference>
<feature type="region of interest" description="Disordered" evidence="1">
    <location>
        <begin position="36"/>
        <end position="73"/>
    </location>
</feature>
<feature type="compositionally biased region" description="Pro residues" evidence="1">
    <location>
        <begin position="62"/>
        <end position="72"/>
    </location>
</feature>
<evidence type="ECO:0000313" key="2">
    <source>
        <dbReference type="EMBL" id="GAA1494036.1"/>
    </source>
</evidence>
<name>A0ABP4K599_9MICO</name>
<dbReference type="RefSeq" id="WP_204607186.1">
    <property type="nucleotide sequence ID" value="NZ_BAAAJX010000012.1"/>
</dbReference>
<accession>A0ABP4K599</accession>
<feature type="compositionally biased region" description="Low complexity" evidence="1">
    <location>
        <begin position="52"/>
        <end position="61"/>
    </location>
</feature>
<sequence>MGEHTDDPRRGRTRRATATAVVLTALLLVTGCSMLPGSTGSDTASSRRATPHRTPTARATPTPTPTPTPTAPPVAELTGVTIDAGDVAEGAPATVSGIGPSDIAFRVRGDFGVVADLDCSGCTGTATITAPGRMSPFGSARAPLEASFVTSVLKNDPEQQMLIIEADGPWSLTLRSWNDLATVSGPQSGTGPAVLFFSDDVGHVKVDYTPASADDRFGLRVFTTSDATRIYGDTEAFSETFEADLPGILAIATNGKWTVTPTP</sequence>
<feature type="compositionally biased region" description="Polar residues" evidence="1">
    <location>
        <begin position="36"/>
        <end position="46"/>
    </location>
</feature>
<comment type="caution">
    <text evidence="2">The sequence shown here is derived from an EMBL/GenBank/DDBJ whole genome shotgun (WGS) entry which is preliminary data.</text>
</comment>
<protein>
    <recommendedName>
        <fullName evidence="4">Lipoprotein</fullName>
    </recommendedName>
</protein>
<reference evidence="3" key="1">
    <citation type="journal article" date="2019" name="Int. J. Syst. Evol. Microbiol.">
        <title>The Global Catalogue of Microorganisms (GCM) 10K type strain sequencing project: providing services to taxonomists for standard genome sequencing and annotation.</title>
        <authorList>
            <consortium name="The Broad Institute Genomics Platform"/>
            <consortium name="The Broad Institute Genome Sequencing Center for Infectious Disease"/>
            <person name="Wu L."/>
            <person name="Ma J."/>
        </authorList>
    </citation>
    <scope>NUCLEOTIDE SEQUENCE [LARGE SCALE GENOMIC DNA]</scope>
    <source>
        <strain evidence="3">JCM 12140</strain>
    </source>
</reference>
<dbReference type="Proteomes" id="UP001501742">
    <property type="component" value="Unassembled WGS sequence"/>
</dbReference>
<proteinExistence type="predicted"/>
<keyword evidence="3" id="KW-1185">Reference proteome</keyword>
<organism evidence="2 3">
    <name type="scientific">Curtobacterium herbarum</name>
    <dbReference type="NCBI Taxonomy" id="150122"/>
    <lineage>
        <taxon>Bacteria</taxon>
        <taxon>Bacillati</taxon>
        <taxon>Actinomycetota</taxon>
        <taxon>Actinomycetes</taxon>
        <taxon>Micrococcales</taxon>
        <taxon>Microbacteriaceae</taxon>
        <taxon>Curtobacterium</taxon>
    </lineage>
</organism>
<gene>
    <name evidence="2" type="ORF">GCM10009627_23820</name>
</gene>
<evidence type="ECO:0000256" key="1">
    <source>
        <dbReference type="SAM" id="MobiDB-lite"/>
    </source>
</evidence>
<evidence type="ECO:0000313" key="3">
    <source>
        <dbReference type="Proteomes" id="UP001501742"/>
    </source>
</evidence>